<sequence length="209" mass="22176">MIFSVVSTLIALVASATAVPVLQGRQTGASCAGFSEASTDTTVYNFTLAAYNLTLPNANATGAPLVLGYGPPGDSAAASEWAISTYASWGVNDWPYFTLQSGALYPQPGPNENGLGAYDFQVQPGSEVAFFVTVQESSPSPAEIYCAVDNSTEYSVLAVNNDADNFSLCVATADWTDSPQYNIVYQPEANATQYTYNTCYPVRVQLIPL</sequence>
<evidence type="ECO:0000313" key="3">
    <source>
        <dbReference type="Proteomes" id="UP000218811"/>
    </source>
</evidence>
<dbReference type="AlphaFoldDB" id="A0A2H3IXM9"/>
<reference evidence="2 3" key="1">
    <citation type="journal article" date="2012" name="Science">
        <title>The Paleozoic origin of enzymatic lignin decomposition reconstructed from 31 fungal genomes.</title>
        <authorList>
            <person name="Floudas D."/>
            <person name="Binder M."/>
            <person name="Riley R."/>
            <person name="Barry K."/>
            <person name="Blanchette R.A."/>
            <person name="Henrissat B."/>
            <person name="Martinez A.T."/>
            <person name="Otillar R."/>
            <person name="Spatafora J.W."/>
            <person name="Yadav J.S."/>
            <person name="Aerts A."/>
            <person name="Benoit I."/>
            <person name="Boyd A."/>
            <person name="Carlson A."/>
            <person name="Copeland A."/>
            <person name="Coutinho P.M."/>
            <person name="de Vries R.P."/>
            <person name="Ferreira P."/>
            <person name="Findley K."/>
            <person name="Foster B."/>
            <person name="Gaskell J."/>
            <person name="Glotzer D."/>
            <person name="Gorecki P."/>
            <person name="Heitman J."/>
            <person name="Hesse C."/>
            <person name="Hori C."/>
            <person name="Igarashi K."/>
            <person name="Jurgens J.A."/>
            <person name="Kallen N."/>
            <person name="Kersten P."/>
            <person name="Kohler A."/>
            <person name="Kuees U."/>
            <person name="Kumar T.K.A."/>
            <person name="Kuo A."/>
            <person name="LaButti K."/>
            <person name="Larrondo L.F."/>
            <person name="Lindquist E."/>
            <person name="Ling A."/>
            <person name="Lombard V."/>
            <person name="Lucas S."/>
            <person name="Lundell T."/>
            <person name="Martin R."/>
            <person name="McLaughlin D.J."/>
            <person name="Morgenstern I."/>
            <person name="Morin E."/>
            <person name="Murat C."/>
            <person name="Nagy L.G."/>
            <person name="Nolan M."/>
            <person name="Ohm R.A."/>
            <person name="Patyshakuliyeva A."/>
            <person name="Rokas A."/>
            <person name="Ruiz-Duenas F.J."/>
            <person name="Sabat G."/>
            <person name="Salamov A."/>
            <person name="Samejima M."/>
            <person name="Schmutz J."/>
            <person name="Slot J.C."/>
            <person name="St John F."/>
            <person name="Stenlid J."/>
            <person name="Sun H."/>
            <person name="Sun S."/>
            <person name="Syed K."/>
            <person name="Tsang A."/>
            <person name="Wiebenga A."/>
            <person name="Young D."/>
            <person name="Pisabarro A."/>
            <person name="Eastwood D.C."/>
            <person name="Martin F."/>
            <person name="Cullen D."/>
            <person name="Grigoriev I.V."/>
            <person name="Hibbett D.S."/>
        </authorList>
    </citation>
    <scope>NUCLEOTIDE SEQUENCE [LARGE SCALE GENOMIC DNA]</scope>
    <source>
        <strain evidence="2 3">MD-104</strain>
    </source>
</reference>
<evidence type="ECO:0000256" key="1">
    <source>
        <dbReference type="SAM" id="SignalP"/>
    </source>
</evidence>
<keyword evidence="3" id="KW-1185">Reference proteome</keyword>
<dbReference type="OMA" id="EASWGEN"/>
<feature type="signal peptide" evidence="1">
    <location>
        <begin position="1"/>
        <end position="18"/>
    </location>
</feature>
<organism evidence="2 3">
    <name type="scientific">Wolfiporia cocos (strain MD-104)</name>
    <name type="common">Brown rot fungus</name>
    <dbReference type="NCBI Taxonomy" id="742152"/>
    <lineage>
        <taxon>Eukaryota</taxon>
        <taxon>Fungi</taxon>
        <taxon>Dikarya</taxon>
        <taxon>Basidiomycota</taxon>
        <taxon>Agaricomycotina</taxon>
        <taxon>Agaricomycetes</taxon>
        <taxon>Polyporales</taxon>
        <taxon>Phaeolaceae</taxon>
        <taxon>Wolfiporia</taxon>
    </lineage>
</organism>
<dbReference type="Proteomes" id="UP000218811">
    <property type="component" value="Unassembled WGS sequence"/>
</dbReference>
<evidence type="ECO:0000313" key="2">
    <source>
        <dbReference type="EMBL" id="PCH34750.1"/>
    </source>
</evidence>
<gene>
    <name evidence="2" type="ORF">WOLCODRAFT_139557</name>
</gene>
<accession>A0A2H3IXM9</accession>
<protein>
    <submittedName>
        <fullName evidence="2">Uncharacterized protein</fullName>
    </submittedName>
</protein>
<feature type="chain" id="PRO_5013655630" evidence="1">
    <location>
        <begin position="19"/>
        <end position="209"/>
    </location>
</feature>
<proteinExistence type="predicted"/>
<dbReference type="OrthoDB" id="2844016at2759"/>
<dbReference type="EMBL" id="KB467832">
    <property type="protein sequence ID" value="PCH34750.1"/>
    <property type="molecule type" value="Genomic_DNA"/>
</dbReference>
<keyword evidence="1" id="KW-0732">Signal</keyword>
<name>A0A2H3IXM9_WOLCO</name>